<evidence type="ECO:0000256" key="5">
    <source>
        <dbReference type="ARBA" id="ARBA00022553"/>
    </source>
</evidence>
<accession>A0ABS2QUR5</accession>
<dbReference type="PANTHER" id="PTHR43065">
    <property type="entry name" value="SENSOR HISTIDINE KINASE"/>
    <property type="match status" value="1"/>
</dbReference>
<dbReference type="SUPFAM" id="SSF47384">
    <property type="entry name" value="Homodimeric domain of signal transducing histidine kinase"/>
    <property type="match status" value="1"/>
</dbReference>
<dbReference type="RefSeq" id="WP_205186765.1">
    <property type="nucleotide sequence ID" value="NZ_JAFBFC010000003.1"/>
</dbReference>
<evidence type="ECO:0000256" key="12">
    <source>
        <dbReference type="SAM" id="Phobius"/>
    </source>
</evidence>
<evidence type="ECO:0000256" key="3">
    <source>
        <dbReference type="ARBA" id="ARBA00012438"/>
    </source>
</evidence>
<dbReference type="PRINTS" id="PR00344">
    <property type="entry name" value="BCTRLSENSOR"/>
</dbReference>
<reference evidence="15 16" key="1">
    <citation type="submission" date="2021-01" db="EMBL/GenBank/DDBJ databases">
        <title>Genomic Encyclopedia of Type Strains, Phase IV (KMG-IV): sequencing the most valuable type-strain genomes for metagenomic binning, comparative biology and taxonomic classification.</title>
        <authorList>
            <person name="Goeker M."/>
        </authorList>
    </citation>
    <scope>NUCLEOTIDE SEQUENCE [LARGE SCALE GENOMIC DNA]</scope>
    <source>
        <strain evidence="15 16">DSM 104297</strain>
    </source>
</reference>
<gene>
    <name evidence="15" type="ORF">JOC83_002046</name>
</gene>
<dbReference type="GO" id="GO:0016301">
    <property type="term" value="F:kinase activity"/>
    <property type="evidence" value="ECO:0007669"/>
    <property type="project" value="UniProtKB-KW"/>
</dbReference>
<feature type="transmembrane region" description="Helical" evidence="12">
    <location>
        <begin position="197"/>
        <end position="215"/>
    </location>
</feature>
<keyword evidence="12" id="KW-0812">Transmembrane</keyword>
<dbReference type="CDD" id="cd06225">
    <property type="entry name" value="HAMP"/>
    <property type="match status" value="1"/>
</dbReference>
<dbReference type="SUPFAM" id="SSF55874">
    <property type="entry name" value="ATPase domain of HSP90 chaperone/DNA topoisomerase II/histidine kinase"/>
    <property type="match status" value="1"/>
</dbReference>
<dbReference type="SUPFAM" id="SSF158472">
    <property type="entry name" value="HAMP domain-like"/>
    <property type="match status" value="1"/>
</dbReference>
<evidence type="ECO:0000256" key="1">
    <source>
        <dbReference type="ARBA" id="ARBA00000085"/>
    </source>
</evidence>
<protein>
    <recommendedName>
        <fullName evidence="3">histidine kinase</fullName>
        <ecNumber evidence="3">2.7.13.3</ecNumber>
    </recommendedName>
</protein>
<keyword evidence="5" id="KW-0597">Phosphoprotein</keyword>
<keyword evidence="7" id="KW-0547">Nucleotide-binding</keyword>
<keyword evidence="16" id="KW-1185">Reference proteome</keyword>
<dbReference type="Gene3D" id="1.10.287.130">
    <property type="match status" value="1"/>
</dbReference>
<feature type="domain" description="HAMP" evidence="14">
    <location>
        <begin position="221"/>
        <end position="273"/>
    </location>
</feature>
<evidence type="ECO:0000256" key="2">
    <source>
        <dbReference type="ARBA" id="ARBA00004651"/>
    </source>
</evidence>
<keyword evidence="11 12" id="KW-0472">Membrane</keyword>
<comment type="caution">
    <text evidence="15">The sequence shown here is derived from an EMBL/GenBank/DDBJ whole genome shotgun (WGS) entry which is preliminary data.</text>
</comment>
<dbReference type="Proteomes" id="UP000809829">
    <property type="component" value="Unassembled WGS sequence"/>
</dbReference>
<organism evidence="15 16">
    <name type="scientific">Priestia iocasae</name>
    <dbReference type="NCBI Taxonomy" id="2291674"/>
    <lineage>
        <taxon>Bacteria</taxon>
        <taxon>Bacillati</taxon>
        <taxon>Bacillota</taxon>
        <taxon>Bacilli</taxon>
        <taxon>Bacillales</taxon>
        <taxon>Bacillaceae</taxon>
        <taxon>Priestia</taxon>
    </lineage>
</organism>
<keyword evidence="10" id="KW-0902">Two-component regulatory system</keyword>
<evidence type="ECO:0000259" key="14">
    <source>
        <dbReference type="PROSITE" id="PS50885"/>
    </source>
</evidence>
<dbReference type="CDD" id="cd00082">
    <property type="entry name" value="HisKA"/>
    <property type="match status" value="1"/>
</dbReference>
<dbReference type="EMBL" id="JAFBFC010000003">
    <property type="protein sequence ID" value="MBM7703199.1"/>
    <property type="molecule type" value="Genomic_DNA"/>
</dbReference>
<dbReference type="InterPro" id="IPR003594">
    <property type="entry name" value="HATPase_dom"/>
</dbReference>
<evidence type="ECO:0000313" key="16">
    <source>
        <dbReference type="Proteomes" id="UP000809829"/>
    </source>
</evidence>
<evidence type="ECO:0000256" key="7">
    <source>
        <dbReference type="ARBA" id="ARBA00022741"/>
    </source>
</evidence>
<proteinExistence type="predicted"/>
<dbReference type="Pfam" id="PF02518">
    <property type="entry name" value="HATPase_c"/>
    <property type="match status" value="1"/>
</dbReference>
<dbReference type="InterPro" id="IPR004358">
    <property type="entry name" value="Sig_transdc_His_kin-like_C"/>
</dbReference>
<keyword evidence="12" id="KW-1133">Transmembrane helix</keyword>
<sequence>MRKYIRNLSIFNKTVLFSTFIVILVGIGTAYISYKVQESMTEEMLSHHALSIADIWKQSQSVEQIIATKEDFNEIEKNKASLAESLSTIYGTHPPYLQSHIFSAKKEKNQTIEMIVSTNKELSKQKASINYTSDTEFYRVFQKVTRTKKDEYTSIYKNEFGTWITAFTPIMNHDQEVIAILAVDVDASIISTYQRELVTSLVMGLLFLFSIIIFFQDWGLRKLMFPLRELLFGIKQVSNGNLRMKVKHEDESEIGEINKQFNEMTTQLEVLFKQVAATTEELGEKAMRSPSTNGIEKAINDMGLIMEKTKLQKEFQRAEKMNAIGQLAASVAHEIRNPMTVVKGFLQLFHGKEHLTSSEKGYIQLMIDEMHRAELIINDYLSLARPGMEQLEVLNCKECVTSLVDLLSSYALLNNNIIIDLQVKRTVYIKGNKNEFNQVLLNIMKNGIESMKEGGVLKVSMETKGDVVDIHITDTGIGMSKEEKSRLGTPFYSLKEKGTGIGLMVSYQIIESMKGTILVASEKGVGSTFTISLPIHRPF</sequence>
<comment type="catalytic activity">
    <reaction evidence="1">
        <text>ATP + protein L-histidine = ADP + protein N-phospho-L-histidine.</text>
        <dbReference type="EC" id="2.7.13.3"/>
    </reaction>
</comment>
<dbReference type="SMART" id="SM00387">
    <property type="entry name" value="HATPase_c"/>
    <property type="match status" value="1"/>
</dbReference>
<dbReference type="InterPro" id="IPR036890">
    <property type="entry name" value="HATPase_C_sf"/>
</dbReference>
<evidence type="ECO:0000256" key="11">
    <source>
        <dbReference type="ARBA" id="ARBA00023136"/>
    </source>
</evidence>
<dbReference type="Gene3D" id="3.30.565.10">
    <property type="entry name" value="Histidine kinase-like ATPase, C-terminal domain"/>
    <property type="match status" value="1"/>
</dbReference>
<dbReference type="SMART" id="SM00388">
    <property type="entry name" value="HisKA"/>
    <property type="match status" value="1"/>
</dbReference>
<evidence type="ECO:0000256" key="10">
    <source>
        <dbReference type="ARBA" id="ARBA00023012"/>
    </source>
</evidence>
<keyword evidence="6" id="KW-0808">Transferase</keyword>
<dbReference type="PROSITE" id="PS50885">
    <property type="entry name" value="HAMP"/>
    <property type="match status" value="1"/>
</dbReference>
<keyword evidence="8 15" id="KW-0418">Kinase</keyword>
<evidence type="ECO:0000313" key="15">
    <source>
        <dbReference type="EMBL" id="MBM7703199.1"/>
    </source>
</evidence>
<evidence type="ECO:0000256" key="4">
    <source>
        <dbReference type="ARBA" id="ARBA00022475"/>
    </source>
</evidence>
<keyword evidence="9" id="KW-0067">ATP-binding</keyword>
<dbReference type="PANTHER" id="PTHR43065:SF46">
    <property type="entry name" value="C4-DICARBOXYLATE TRANSPORT SENSOR PROTEIN DCTB"/>
    <property type="match status" value="1"/>
</dbReference>
<comment type="subcellular location">
    <subcellularLocation>
        <location evidence="2">Cell membrane</location>
        <topology evidence="2">Multi-pass membrane protein</topology>
    </subcellularLocation>
</comment>
<dbReference type="EC" id="2.7.13.3" evidence="3"/>
<dbReference type="SMART" id="SM00304">
    <property type="entry name" value="HAMP"/>
    <property type="match status" value="1"/>
</dbReference>
<dbReference type="InterPro" id="IPR003660">
    <property type="entry name" value="HAMP_dom"/>
</dbReference>
<dbReference type="InterPro" id="IPR005467">
    <property type="entry name" value="His_kinase_dom"/>
</dbReference>
<evidence type="ECO:0000256" key="9">
    <source>
        <dbReference type="ARBA" id="ARBA00022840"/>
    </source>
</evidence>
<dbReference type="Gene3D" id="6.10.340.10">
    <property type="match status" value="1"/>
</dbReference>
<name>A0ABS2QUR5_9BACI</name>
<feature type="domain" description="Histidine kinase" evidence="13">
    <location>
        <begin position="330"/>
        <end position="537"/>
    </location>
</feature>
<evidence type="ECO:0000259" key="13">
    <source>
        <dbReference type="PROSITE" id="PS50109"/>
    </source>
</evidence>
<dbReference type="InterPro" id="IPR003661">
    <property type="entry name" value="HisK_dim/P_dom"/>
</dbReference>
<dbReference type="Pfam" id="PF00512">
    <property type="entry name" value="HisKA"/>
    <property type="match status" value="1"/>
</dbReference>
<dbReference type="InterPro" id="IPR036097">
    <property type="entry name" value="HisK_dim/P_sf"/>
</dbReference>
<keyword evidence="4" id="KW-1003">Cell membrane</keyword>
<dbReference type="PROSITE" id="PS50109">
    <property type="entry name" value="HIS_KIN"/>
    <property type="match status" value="1"/>
</dbReference>
<evidence type="ECO:0000256" key="8">
    <source>
        <dbReference type="ARBA" id="ARBA00022777"/>
    </source>
</evidence>
<evidence type="ECO:0000256" key="6">
    <source>
        <dbReference type="ARBA" id="ARBA00022679"/>
    </source>
</evidence>